<evidence type="ECO:0000313" key="9">
    <source>
        <dbReference type="EnsemblMetazoa" id="XP_012055087.1"/>
    </source>
</evidence>
<accession>A0A158NC29</accession>
<comment type="similarity">
    <text evidence="2 7">Belongs to the low molecular weight phosphotyrosine protein phosphatase family.</text>
</comment>
<dbReference type="Gene3D" id="3.40.50.2300">
    <property type="match status" value="1"/>
</dbReference>
<dbReference type="InterPro" id="IPR023485">
    <property type="entry name" value="Ptyr_pPase"/>
</dbReference>
<evidence type="ECO:0000256" key="2">
    <source>
        <dbReference type="ARBA" id="ARBA00011063"/>
    </source>
</evidence>
<feature type="active site" evidence="6">
    <location>
        <position position="17"/>
    </location>
</feature>
<gene>
    <name evidence="9" type="primary">105618156</name>
</gene>
<dbReference type="Proteomes" id="UP000005205">
    <property type="component" value="Unassembled WGS sequence"/>
</dbReference>
<keyword evidence="4 7" id="KW-0378">Hydrolase</keyword>
<proteinExistence type="inferred from homology"/>
<dbReference type="GO" id="GO:0003993">
    <property type="term" value="F:acid phosphatase activity"/>
    <property type="evidence" value="ECO:0007669"/>
    <property type="project" value="UniProtKB-UniRule"/>
</dbReference>
<evidence type="ECO:0000259" key="8">
    <source>
        <dbReference type="SMART" id="SM00226"/>
    </source>
</evidence>
<comment type="subcellular location">
    <subcellularLocation>
        <location evidence="1 7">Cytoplasm</location>
    </subcellularLocation>
</comment>
<dbReference type="PANTHER" id="PTHR11717">
    <property type="entry name" value="LOW MOLECULAR WEIGHT PROTEIN TYROSINE PHOSPHATASE"/>
    <property type="match status" value="1"/>
</dbReference>
<dbReference type="EC" id="3.1.3.48" evidence="7"/>
<evidence type="ECO:0000256" key="3">
    <source>
        <dbReference type="ARBA" id="ARBA00022490"/>
    </source>
</evidence>
<dbReference type="EC" id="3.1.3.2" evidence="7"/>
<dbReference type="SMART" id="SM00226">
    <property type="entry name" value="LMWPc"/>
    <property type="match status" value="1"/>
</dbReference>
<dbReference type="STRING" id="12957.A0A158NC29"/>
<organism evidence="9 10">
    <name type="scientific">Atta cephalotes</name>
    <name type="common">Leafcutter ant</name>
    <dbReference type="NCBI Taxonomy" id="12957"/>
    <lineage>
        <taxon>Eukaryota</taxon>
        <taxon>Metazoa</taxon>
        <taxon>Ecdysozoa</taxon>
        <taxon>Arthropoda</taxon>
        <taxon>Hexapoda</taxon>
        <taxon>Insecta</taxon>
        <taxon>Pterygota</taxon>
        <taxon>Neoptera</taxon>
        <taxon>Endopterygota</taxon>
        <taxon>Hymenoptera</taxon>
        <taxon>Apocrita</taxon>
        <taxon>Aculeata</taxon>
        <taxon>Formicoidea</taxon>
        <taxon>Formicidae</taxon>
        <taxon>Myrmicinae</taxon>
        <taxon>Atta</taxon>
    </lineage>
</organism>
<dbReference type="InterPro" id="IPR017867">
    <property type="entry name" value="Tyr_phospatase_low_mol_wt"/>
</dbReference>
<dbReference type="SUPFAM" id="SSF52788">
    <property type="entry name" value="Phosphotyrosine protein phosphatases I"/>
    <property type="match status" value="1"/>
</dbReference>
<sequence>MMRKKKVLMVCLGNSCRSPMAEAVFQDQIRKMDLIDFWEVESAALLSYHVGNDPEPRATATLQKAGITDYSHIARKITTNDFYKFDWIFGMDEYIIELLYEKQPEDSQAKIELLGKYDPSGIIIIKDPIFDVGNVGFERAFEQALRSVRAFLEIHKDNMLDKS</sequence>
<evidence type="ECO:0000256" key="5">
    <source>
        <dbReference type="ARBA" id="ARBA00022912"/>
    </source>
</evidence>
<protein>
    <recommendedName>
        <fullName evidence="7">Low molecular weight phosphotyrosine protein phosphatase</fullName>
        <shortName evidence="7">LMW-PTP</shortName>
        <shortName evidence="7">LMW-PTPase</shortName>
        <ecNumber evidence="7">3.1.3.2</ecNumber>
        <ecNumber evidence="7">3.1.3.48</ecNumber>
    </recommendedName>
    <alternativeName>
        <fullName evidence="7">Low molecular weight cytosolic acid phosphatase</fullName>
    </alternativeName>
</protein>
<dbReference type="OrthoDB" id="3388at2759"/>
<dbReference type="EMBL" id="ADTU01011329">
    <property type="status" value="NOT_ANNOTATED_CDS"/>
    <property type="molecule type" value="Genomic_DNA"/>
</dbReference>
<evidence type="ECO:0000256" key="1">
    <source>
        <dbReference type="ARBA" id="ARBA00004496"/>
    </source>
</evidence>
<dbReference type="AlphaFoldDB" id="A0A158NC29"/>
<evidence type="ECO:0000313" key="10">
    <source>
        <dbReference type="Proteomes" id="UP000005205"/>
    </source>
</evidence>
<comment type="catalytic activity">
    <reaction evidence="7">
        <text>a phosphate monoester + H2O = an alcohol + phosphate</text>
        <dbReference type="Rhea" id="RHEA:15017"/>
        <dbReference type="ChEBI" id="CHEBI:15377"/>
        <dbReference type="ChEBI" id="CHEBI:30879"/>
        <dbReference type="ChEBI" id="CHEBI:43474"/>
        <dbReference type="ChEBI" id="CHEBI:67140"/>
        <dbReference type="EC" id="3.1.3.2"/>
    </reaction>
</comment>
<feature type="domain" description="Phosphotyrosine protein phosphatase I" evidence="8">
    <location>
        <begin position="5"/>
        <end position="154"/>
    </location>
</feature>
<dbReference type="InParanoid" id="A0A158NC29"/>
<dbReference type="CDD" id="cd16343">
    <property type="entry name" value="LMWPTP"/>
    <property type="match status" value="1"/>
</dbReference>
<keyword evidence="5 7" id="KW-0904">Protein phosphatase</keyword>
<dbReference type="InterPro" id="IPR050438">
    <property type="entry name" value="LMW_PTPase"/>
</dbReference>
<name>A0A158NC29_ATTCE</name>
<feature type="active site" description="Proton donor" evidence="6">
    <location>
        <position position="127"/>
    </location>
</feature>
<comment type="catalytic activity">
    <reaction evidence="7">
        <text>O-phospho-L-tyrosyl-[protein] + H2O = L-tyrosyl-[protein] + phosphate</text>
        <dbReference type="Rhea" id="RHEA:10684"/>
        <dbReference type="Rhea" id="RHEA-COMP:10136"/>
        <dbReference type="Rhea" id="RHEA-COMP:20101"/>
        <dbReference type="ChEBI" id="CHEBI:15377"/>
        <dbReference type="ChEBI" id="CHEBI:43474"/>
        <dbReference type="ChEBI" id="CHEBI:46858"/>
        <dbReference type="ChEBI" id="CHEBI:61978"/>
        <dbReference type="EC" id="3.1.3.48"/>
    </reaction>
</comment>
<evidence type="ECO:0000256" key="4">
    <source>
        <dbReference type="ARBA" id="ARBA00022801"/>
    </source>
</evidence>
<dbReference type="GO" id="GO:0004726">
    <property type="term" value="F:non-membrane spanning protein tyrosine phosphatase activity"/>
    <property type="evidence" value="ECO:0007669"/>
    <property type="project" value="InterPro"/>
</dbReference>
<comment type="function">
    <text evidence="7">Acts on tyrosine phosphorylated proteins, low-MW aryl phosphates and natural and synthetic acyl phosphates.</text>
</comment>
<dbReference type="PRINTS" id="PR00719">
    <property type="entry name" value="LMWPTPASE"/>
</dbReference>
<dbReference type="FunCoup" id="A0A158NC29">
    <property type="interactions" value="1915"/>
</dbReference>
<dbReference type="Pfam" id="PF01451">
    <property type="entry name" value="LMWPc"/>
    <property type="match status" value="1"/>
</dbReference>
<dbReference type="InterPro" id="IPR002115">
    <property type="entry name" value="Tyr_Pase_low_mol_wt_mml"/>
</dbReference>
<keyword evidence="3 7" id="KW-0963">Cytoplasm</keyword>
<reference evidence="10" key="1">
    <citation type="journal article" date="2011" name="PLoS Genet.">
        <title>The genome sequence of the leaf-cutter ant Atta cephalotes reveals insights into its obligate symbiotic lifestyle.</title>
        <authorList>
            <person name="Suen G."/>
            <person name="Teiling C."/>
            <person name="Li L."/>
            <person name="Holt C."/>
            <person name="Abouheif E."/>
            <person name="Bornberg-Bauer E."/>
            <person name="Bouffard P."/>
            <person name="Caldera E.J."/>
            <person name="Cash E."/>
            <person name="Cavanaugh A."/>
            <person name="Denas O."/>
            <person name="Elhaik E."/>
            <person name="Fave M.J."/>
            <person name="Gadau J."/>
            <person name="Gibson J.D."/>
            <person name="Graur D."/>
            <person name="Grubbs K.J."/>
            <person name="Hagen D.E."/>
            <person name="Harkins T.T."/>
            <person name="Helmkampf M."/>
            <person name="Hu H."/>
            <person name="Johnson B.R."/>
            <person name="Kim J."/>
            <person name="Marsh S.E."/>
            <person name="Moeller J.A."/>
            <person name="Munoz-Torres M.C."/>
            <person name="Murphy M.C."/>
            <person name="Naughton M.C."/>
            <person name="Nigam S."/>
            <person name="Overson R."/>
            <person name="Rajakumar R."/>
            <person name="Reese J.T."/>
            <person name="Scott J.J."/>
            <person name="Smith C.R."/>
            <person name="Tao S."/>
            <person name="Tsutsui N.D."/>
            <person name="Viljakainen L."/>
            <person name="Wissler L."/>
            <person name="Yandell M.D."/>
            <person name="Zimmer F."/>
            <person name="Taylor J."/>
            <person name="Slater S.C."/>
            <person name="Clifton S.W."/>
            <person name="Warren W.C."/>
            <person name="Elsik C.G."/>
            <person name="Smith C.D."/>
            <person name="Weinstock G.M."/>
            <person name="Gerardo N.M."/>
            <person name="Currie C.R."/>
        </authorList>
    </citation>
    <scope>NUCLEOTIDE SEQUENCE [LARGE SCALE GENOMIC DNA]</scope>
</reference>
<reference evidence="9" key="2">
    <citation type="submission" date="2016-04" db="UniProtKB">
        <authorList>
            <consortium name="EnsemblMetazoa"/>
        </authorList>
    </citation>
    <scope>IDENTIFICATION</scope>
</reference>
<dbReference type="KEGG" id="acep:105618156"/>
<dbReference type="FunFam" id="3.40.50.2300:FF:000105">
    <property type="entry name" value="Low molecular weight phosphotyrosine protein"/>
    <property type="match status" value="1"/>
</dbReference>
<dbReference type="InterPro" id="IPR036196">
    <property type="entry name" value="Ptyr_pPase_sf"/>
</dbReference>
<dbReference type="PRINTS" id="PR00720">
    <property type="entry name" value="MAMMALPTPASE"/>
</dbReference>
<dbReference type="EnsemblMetazoa" id="XM_012199697.1">
    <property type="protein sequence ID" value="XP_012055087.1"/>
    <property type="gene ID" value="LOC105618156"/>
</dbReference>
<evidence type="ECO:0000256" key="7">
    <source>
        <dbReference type="RuleBase" id="RU368115"/>
    </source>
</evidence>
<dbReference type="GO" id="GO:0005737">
    <property type="term" value="C:cytoplasm"/>
    <property type="evidence" value="ECO:0007669"/>
    <property type="project" value="UniProtKB-SubCell"/>
</dbReference>
<evidence type="ECO:0000256" key="6">
    <source>
        <dbReference type="PIRSR" id="PIRSR617867-1"/>
    </source>
</evidence>
<keyword evidence="10" id="KW-1185">Reference proteome</keyword>
<dbReference type="PANTHER" id="PTHR11717:SF7">
    <property type="entry name" value="LOW MOLECULAR WEIGHT PHOSPHOTYROSINE PROTEIN PHOSPHATASE"/>
    <property type="match status" value="1"/>
</dbReference>
<feature type="active site" description="Nucleophile" evidence="6">
    <location>
        <position position="11"/>
    </location>
</feature>